<sequence>MESTRIIPASSSRTSAATQPSNIIRMEPDPGLIKMESFQGRESVSGGDAESAQRFAGEVKYVGYFADKLAETLGMRSLEMAIVEDREGQTAISAGQQRGNWHGVVSSNRRSIKQVRESLAR</sequence>
<protein>
    <submittedName>
        <fullName evidence="2">Uncharacterized protein</fullName>
    </submittedName>
</protein>
<feature type="compositionally biased region" description="Polar residues" evidence="1">
    <location>
        <begin position="91"/>
        <end position="109"/>
    </location>
</feature>
<gene>
    <name evidence="2" type="ORF">HNQ65_003847</name>
</gene>
<feature type="region of interest" description="Disordered" evidence="1">
    <location>
        <begin position="1"/>
        <end position="26"/>
    </location>
</feature>
<proteinExistence type="predicted"/>
<evidence type="ECO:0000256" key="1">
    <source>
        <dbReference type="SAM" id="MobiDB-lite"/>
    </source>
</evidence>
<dbReference type="RefSeq" id="WP_184341883.1">
    <property type="nucleotide sequence ID" value="NZ_JACHIG010000009.1"/>
</dbReference>
<name>A0A7W7YDN6_9BACT</name>
<evidence type="ECO:0000313" key="2">
    <source>
        <dbReference type="EMBL" id="MBB5034253.1"/>
    </source>
</evidence>
<feature type="region of interest" description="Disordered" evidence="1">
    <location>
        <begin position="91"/>
        <end position="121"/>
    </location>
</feature>
<dbReference type="EMBL" id="JACHIG010000009">
    <property type="protein sequence ID" value="MBB5034253.1"/>
    <property type="molecule type" value="Genomic_DNA"/>
</dbReference>
<dbReference type="AlphaFoldDB" id="A0A7W7YDN6"/>
<dbReference type="Proteomes" id="UP000590740">
    <property type="component" value="Unassembled WGS sequence"/>
</dbReference>
<comment type="caution">
    <text evidence="2">The sequence shown here is derived from an EMBL/GenBank/DDBJ whole genome shotgun (WGS) entry which is preliminary data.</text>
</comment>
<organism evidence="2 3">
    <name type="scientific">Prosthecobacter vanneervenii</name>
    <dbReference type="NCBI Taxonomy" id="48466"/>
    <lineage>
        <taxon>Bacteria</taxon>
        <taxon>Pseudomonadati</taxon>
        <taxon>Verrucomicrobiota</taxon>
        <taxon>Verrucomicrobiia</taxon>
        <taxon>Verrucomicrobiales</taxon>
        <taxon>Verrucomicrobiaceae</taxon>
        <taxon>Prosthecobacter</taxon>
    </lineage>
</organism>
<keyword evidence="3" id="KW-1185">Reference proteome</keyword>
<reference evidence="2 3" key="1">
    <citation type="submission" date="2020-08" db="EMBL/GenBank/DDBJ databases">
        <title>Genomic Encyclopedia of Type Strains, Phase IV (KMG-IV): sequencing the most valuable type-strain genomes for metagenomic binning, comparative biology and taxonomic classification.</title>
        <authorList>
            <person name="Goeker M."/>
        </authorList>
    </citation>
    <scope>NUCLEOTIDE SEQUENCE [LARGE SCALE GENOMIC DNA]</scope>
    <source>
        <strain evidence="2 3">DSM 12252</strain>
    </source>
</reference>
<accession>A0A7W7YDN6</accession>
<evidence type="ECO:0000313" key="3">
    <source>
        <dbReference type="Proteomes" id="UP000590740"/>
    </source>
</evidence>
<feature type="compositionally biased region" description="Polar residues" evidence="1">
    <location>
        <begin position="1"/>
        <end position="22"/>
    </location>
</feature>